<evidence type="ECO:0000313" key="2">
    <source>
        <dbReference type="Proteomes" id="UP000828390"/>
    </source>
</evidence>
<dbReference type="EMBL" id="JAIWYP010000004">
    <property type="protein sequence ID" value="KAH3834924.1"/>
    <property type="molecule type" value="Genomic_DNA"/>
</dbReference>
<evidence type="ECO:0000313" key="1">
    <source>
        <dbReference type="EMBL" id="KAH3834924.1"/>
    </source>
</evidence>
<gene>
    <name evidence="1" type="ORF">DPMN_108257</name>
</gene>
<dbReference type="Proteomes" id="UP000828390">
    <property type="component" value="Unassembled WGS sequence"/>
</dbReference>
<comment type="caution">
    <text evidence="1">The sequence shown here is derived from an EMBL/GenBank/DDBJ whole genome shotgun (WGS) entry which is preliminary data.</text>
</comment>
<organism evidence="1 2">
    <name type="scientific">Dreissena polymorpha</name>
    <name type="common">Zebra mussel</name>
    <name type="synonym">Mytilus polymorpha</name>
    <dbReference type="NCBI Taxonomy" id="45954"/>
    <lineage>
        <taxon>Eukaryota</taxon>
        <taxon>Metazoa</taxon>
        <taxon>Spiralia</taxon>
        <taxon>Lophotrochozoa</taxon>
        <taxon>Mollusca</taxon>
        <taxon>Bivalvia</taxon>
        <taxon>Autobranchia</taxon>
        <taxon>Heteroconchia</taxon>
        <taxon>Euheterodonta</taxon>
        <taxon>Imparidentia</taxon>
        <taxon>Neoheterodontei</taxon>
        <taxon>Myida</taxon>
        <taxon>Dreissenoidea</taxon>
        <taxon>Dreissenidae</taxon>
        <taxon>Dreissena</taxon>
    </lineage>
</organism>
<proteinExistence type="predicted"/>
<reference evidence="1" key="2">
    <citation type="submission" date="2020-11" db="EMBL/GenBank/DDBJ databases">
        <authorList>
            <person name="McCartney M.A."/>
            <person name="Auch B."/>
            <person name="Kono T."/>
            <person name="Mallez S."/>
            <person name="Becker A."/>
            <person name="Gohl D.M."/>
            <person name="Silverstein K.A.T."/>
            <person name="Koren S."/>
            <person name="Bechman K.B."/>
            <person name="Herman A."/>
            <person name="Abrahante J.E."/>
            <person name="Garbe J."/>
        </authorList>
    </citation>
    <scope>NUCLEOTIDE SEQUENCE</scope>
    <source>
        <strain evidence="1">Duluth1</strain>
        <tissue evidence="1">Whole animal</tissue>
    </source>
</reference>
<protein>
    <submittedName>
        <fullName evidence="1">Uncharacterized protein</fullName>
    </submittedName>
</protein>
<accession>A0A9D4K8I0</accession>
<keyword evidence="2" id="KW-1185">Reference proteome</keyword>
<dbReference type="AlphaFoldDB" id="A0A9D4K8I0"/>
<name>A0A9D4K8I0_DREPO</name>
<sequence>MRDEERSHRMMLEQRLVLENKFERKRQAEKELLRNIEQLTGNGIVSAAEQK</sequence>
<reference evidence="1" key="1">
    <citation type="journal article" date="2019" name="bioRxiv">
        <title>The Genome of the Zebra Mussel, Dreissena polymorpha: A Resource for Invasive Species Research.</title>
        <authorList>
            <person name="McCartney M.A."/>
            <person name="Auch B."/>
            <person name="Kono T."/>
            <person name="Mallez S."/>
            <person name="Zhang Y."/>
            <person name="Obille A."/>
            <person name="Becker A."/>
            <person name="Abrahante J.E."/>
            <person name="Garbe J."/>
            <person name="Badalamenti J.P."/>
            <person name="Herman A."/>
            <person name="Mangelson H."/>
            <person name="Liachko I."/>
            <person name="Sullivan S."/>
            <person name="Sone E.D."/>
            <person name="Koren S."/>
            <person name="Silverstein K.A.T."/>
            <person name="Beckman K.B."/>
            <person name="Gohl D.M."/>
        </authorList>
    </citation>
    <scope>NUCLEOTIDE SEQUENCE</scope>
    <source>
        <strain evidence="1">Duluth1</strain>
        <tissue evidence="1">Whole animal</tissue>
    </source>
</reference>